<evidence type="ECO:0000313" key="3">
    <source>
        <dbReference type="Proteomes" id="UP000198736"/>
    </source>
</evidence>
<sequence length="95" mass="10657">MNLASVWKSRKAGKKKSAHKPKIRWQLLGLTDPNSVDNTSSIDVIRREVASLARHSFGEDTRLRSTTKTSKSPEMRKKSFSTRRRGDTDQTGNGA</sequence>
<name>A0A0S4L589_9BACT</name>
<accession>A0A0S4L589</accession>
<reference evidence="3" key="1">
    <citation type="submission" date="2015-10" db="EMBL/GenBank/DDBJ databases">
        <authorList>
            <person name="Luecker S."/>
            <person name="Luecker S."/>
        </authorList>
    </citation>
    <scope>NUCLEOTIDE SEQUENCE [LARGE SCALE GENOMIC DNA]</scope>
</reference>
<proteinExistence type="predicted"/>
<feature type="region of interest" description="Disordered" evidence="1">
    <location>
        <begin position="60"/>
        <end position="95"/>
    </location>
</feature>
<gene>
    <name evidence="2" type="ORF">COMA2_10336</name>
</gene>
<feature type="compositionally biased region" description="Basic residues" evidence="1">
    <location>
        <begin position="8"/>
        <end position="21"/>
    </location>
</feature>
<dbReference type="EMBL" id="CZPZ01000001">
    <property type="protein sequence ID" value="CUS31866.1"/>
    <property type="molecule type" value="Genomic_DNA"/>
</dbReference>
<organism evidence="2 3">
    <name type="scientific">Candidatus Nitrospira nitrificans</name>
    <dbReference type="NCBI Taxonomy" id="1742973"/>
    <lineage>
        <taxon>Bacteria</taxon>
        <taxon>Pseudomonadati</taxon>
        <taxon>Nitrospirota</taxon>
        <taxon>Nitrospiria</taxon>
        <taxon>Nitrospirales</taxon>
        <taxon>Nitrospiraceae</taxon>
        <taxon>Nitrospira</taxon>
    </lineage>
</organism>
<dbReference type="AlphaFoldDB" id="A0A0S4L589"/>
<protein>
    <submittedName>
        <fullName evidence="2">Uncharacterized protein</fullName>
    </submittedName>
</protein>
<evidence type="ECO:0000313" key="2">
    <source>
        <dbReference type="EMBL" id="CUS31866.1"/>
    </source>
</evidence>
<evidence type="ECO:0000256" key="1">
    <source>
        <dbReference type="SAM" id="MobiDB-lite"/>
    </source>
</evidence>
<keyword evidence="3" id="KW-1185">Reference proteome</keyword>
<dbReference type="Proteomes" id="UP000198736">
    <property type="component" value="Unassembled WGS sequence"/>
</dbReference>
<feature type="region of interest" description="Disordered" evidence="1">
    <location>
        <begin position="1"/>
        <end position="21"/>
    </location>
</feature>